<dbReference type="PROSITE" id="PS50112">
    <property type="entry name" value="PAS"/>
    <property type="match status" value="1"/>
</dbReference>
<dbReference type="Proteomes" id="UP001208689">
    <property type="component" value="Chromosome"/>
</dbReference>
<dbReference type="PANTHER" id="PTHR32089:SF112">
    <property type="entry name" value="LYSOZYME-LIKE PROTEIN-RELATED"/>
    <property type="match status" value="1"/>
</dbReference>
<proteinExistence type="inferred from homology"/>
<keyword evidence="5" id="KW-0812">Transmembrane</keyword>
<protein>
    <recommendedName>
        <fullName evidence="12">Methyl-accepting chemotaxis protein</fullName>
    </recommendedName>
</protein>
<feature type="transmembrane region" description="Helical" evidence="5">
    <location>
        <begin position="15"/>
        <end position="35"/>
    </location>
</feature>
<feature type="domain" description="PAS" evidence="7">
    <location>
        <begin position="390"/>
        <end position="445"/>
    </location>
</feature>
<keyword evidence="5" id="KW-0472">Membrane</keyword>
<dbReference type="PROSITE" id="PS50111">
    <property type="entry name" value="CHEMOTAXIS_TRANSDUC_2"/>
    <property type="match status" value="1"/>
</dbReference>
<dbReference type="Gene3D" id="1.10.287.950">
    <property type="entry name" value="Methyl-accepting chemotaxis protein"/>
    <property type="match status" value="1"/>
</dbReference>
<feature type="domain" description="PAC" evidence="8">
    <location>
        <begin position="461"/>
        <end position="513"/>
    </location>
</feature>
<dbReference type="Pfam" id="PF13426">
    <property type="entry name" value="PAS_9"/>
    <property type="match status" value="1"/>
</dbReference>
<evidence type="ECO:0000259" key="8">
    <source>
        <dbReference type="PROSITE" id="PS50113"/>
    </source>
</evidence>
<evidence type="ECO:0000259" key="9">
    <source>
        <dbReference type="PROSITE" id="PS50885"/>
    </source>
</evidence>
<dbReference type="Gene3D" id="6.10.340.10">
    <property type="match status" value="1"/>
</dbReference>
<dbReference type="PROSITE" id="PS50113">
    <property type="entry name" value="PAC"/>
    <property type="match status" value="1"/>
</dbReference>
<evidence type="ECO:0000256" key="5">
    <source>
        <dbReference type="SAM" id="Phobius"/>
    </source>
</evidence>
<feature type="domain" description="HAMP" evidence="9">
    <location>
        <begin position="340"/>
        <end position="392"/>
    </location>
</feature>
<evidence type="ECO:0000256" key="2">
    <source>
        <dbReference type="ARBA" id="ARBA00029447"/>
    </source>
</evidence>
<feature type="coiled-coil region" evidence="4">
    <location>
        <begin position="781"/>
        <end position="808"/>
    </location>
</feature>
<dbReference type="InterPro" id="IPR035965">
    <property type="entry name" value="PAS-like_dom_sf"/>
</dbReference>
<evidence type="ECO:0000256" key="4">
    <source>
        <dbReference type="SAM" id="Coils"/>
    </source>
</evidence>
<evidence type="ECO:0000259" key="6">
    <source>
        <dbReference type="PROSITE" id="PS50111"/>
    </source>
</evidence>
<dbReference type="Gene3D" id="3.30.450.20">
    <property type="entry name" value="PAS domain"/>
    <property type="match status" value="1"/>
</dbReference>
<organism evidence="10 11">
    <name type="scientific">Candidatus Lokiarchaeum ossiferum</name>
    <dbReference type="NCBI Taxonomy" id="2951803"/>
    <lineage>
        <taxon>Archaea</taxon>
        <taxon>Promethearchaeati</taxon>
        <taxon>Promethearchaeota</taxon>
        <taxon>Promethearchaeia</taxon>
        <taxon>Promethearchaeales</taxon>
        <taxon>Promethearchaeaceae</taxon>
        <taxon>Candidatus Lokiarchaeum</taxon>
    </lineage>
</organism>
<dbReference type="CDD" id="cd00130">
    <property type="entry name" value="PAS"/>
    <property type="match status" value="1"/>
</dbReference>
<keyword evidence="5" id="KW-1133">Transmembrane helix</keyword>
<dbReference type="InterPro" id="IPR004089">
    <property type="entry name" value="MCPsignal_dom"/>
</dbReference>
<dbReference type="InterPro" id="IPR003660">
    <property type="entry name" value="HAMP_dom"/>
</dbReference>
<dbReference type="InterPro" id="IPR000014">
    <property type="entry name" value="PAS"/>
</dbReference>
<evidence type="ECO:0000313" key="10">
    <source>
        <dbReference type="EMBL" id="UYP45677.1"/>
    </source>
</evidence>
<keyword evidence="4" id="KW-0175">Coiled coil</keyword>
<sequence>MGKKLNINFGFKQKLILYMIILGVLPIIVGSMINYTQFSQEVESNWENNLEAIGQQKASVFKDWTMARKSDAEFLASTYVFEKFAPILTGDEAGNITLAKAELMHAMNNMIETSGFYESIYICDTDGIVDAISLAEGNVAISEEGSDESAETEVSYVIDNAAVPGYVFLSDFHSQDGDIQLAVSAPLHCEMGEFVGIVVFQVDLTSFSDLMADSHGLGLSGETYLVNQQLEWVSQSKFSTVALLEDKITQPGATQALADNTDVIIENEDYRGVQVFGAYIYIDAVADAGCSIAGTEWILVAEIDSTGEALVPVKQQLLYTVIIIAVSIVAIAVIAWFVGSSTANPIKNLAVVSQKIAKGEYSTEIDIKANDEVGELVENFSVMVQNVMYQMEYNRNIIDSTTNPLLLINEDRVVQDVNQAYCDLTGFSIEDVKGKSVRNIYAREEDFIGVGNELKNTGKVSKYEMHLQNKKAEEQIMLLDDSEMKDKTGTFMGYLVTLNDITNIKILIQAVSQIAEEVSSMSSQIAESSSQINMSVQEVTGGTQEVARGAQHQTQSVNIISDAVMRVQEVSKNIVANSDELAQDGAAGQDMAQKGKDLTDDLVIRINEITQGANKVSIVMGSLEDKSKAINKIVEVISGIATETNLLALNAAIEAARAGDAGKGFAVVAEQVRKLAEDSKQAADQINDLIKAIQVEVVDAVKATDTTVVAINEGQTALDGTKVQLDALFGVINKTNVGIKETIDKVTTQDGHIADIVDNVEKINVVIEQSSGTAQELSSSTEEMASTLEEMSAAAEELNAAATKLFDEIKRL</sequence>
<gene>
    <name evidence="10" type="ORF">NEF87_001962</name>
</gene>
<dbReference type="SMART" id="SM00091">
    <property type="entry name" value="PAS"/>
    <property type="match status" value="1"/>
</dbReference>
<keyword evidence="1 3" id="KW-0807">Transducer</keyword>
<dbReference type="PROSITE" id="PS50885">
    <property type="entry name" value="HAMP"/>
    <property type="match status" value="1"/>
</dbReference>
<dbReference type="SMART" id="SM00304">
    <property type="entry name" value="HAMP"/>
    <property type="match status" value="1"/>
</dbReference>
<evidence type="ECO:0000256" key="1">
    <source>
        <dbReference type="ARBA" id="ARBA00023224"/>
    </source>
</evidence>
<accession>A0ABY6HQA8</accession>
<dbReference type="Pfam" id="PF00015">
    <property type="entry name" value="MCPsignal"/>
    <property type="match status" value="1"/>
</dbReference>
<dbReference type="NCBIfam" id="TIGR00229">
    <property type="entry name" value="sensory_box"/>
    <property type="match status" value="1"/>
</dbReference>
<reference evidence="10" key="1">
    <citation type="submission" date="2022-09" db="EMBL/GenBank/DDBJ databases">
        <title>Actin cytoskeleton and complex cell architecture in an #Asgard archaeon.</title>
        <authorList>
            <person name="Ponce Toledo R.I."/>
            <person name="Schleper C."/>
            <person name="Rodrigues Oliveira T."/>
            <person name="Wollweber F."/>
            <person name="Xu J."/>
            <person name="Rittmann S."/>
            <person name="Klingl A."/>
            <person name="Pilhofer M."/>
        </authorList>
    </citation>
    <scope>NUCLEOTIDE SEQUENCE</scope>
    <source>
        <strain evidence="10">B-35</strain>
    </source>
</reference>
<evidence type="ECO:0000259" key="7">
    <source>
        <dbReference type="PROSITE" id="PS50112"/>
    </source>
</evidence>
<comment type="similarity">
    <text evidence="2">Belongs to the methyl-accepting chemotaxis (MCP) protein family.</text>
</comment>
<feature type="domain" description="Methyl-accepting transducer" evidence="6">
    <location>
        <begin position="528"/>
        <end position="785"/>
    </location>
</feature>
<dbReference type="CDD" id="cd06225">
    <property type="entry name" value="HAMP"/>
    <property type="match status" value="1"/>
</dbReference>
<feature type="transmembrane region" description="Helical" evidence="5">
    <location>
        <begin position="317"/>
        <end position="338"/>
    </location>
</feature>
<dbReference type="EMBL" id="CP104013">
    <property type="protein sequence ID" value="UYP45677.1"/>
    <property type="molecule type" value="Genomic_DNA"/>
</dbReference>
<name>A0ABY6HQA8_9ARCH</name>
<dbReference type="InterPro" id="IPR000700">
    <property type="entry name" value="PAS-assoc_C"/>
</dbReference>
<evidence type="ECO:0000313" key="11">
    <source>
        <dbReference type="Proteomes" id="UP001208689"/>
    </source>
</evidence>
<dbReference type="SUPFAM" id="SSF58104">
    <property type="entry name" value="Methyl-accepting chemotaxis protein (MCP) signaling domain"/>
    <property type="match status" value="1"/>
</dbReference>
<dbReference type="SMART" id="SM00283">
    <property type="entry name" value="MA"/>
    <property type="match status" value="1"/>
</dbReference>
<dbReference type="CDD" id="cd11386">
    <property type="entry name" value="MCP_signal"/>
    <property type="match status" value="1"/>
</dbReference>
<dbReference type="PANTHER" id="PTHR32089">
    <property type="entry name" value="METHYL-ACCEPTING CHEMOTAXIS PROTEIN MCPB"/>
    <property type="match status" value="1"/>
</dbReference>
<dbReference type="SUPFAM" id="SSF55785">
    <property type="entry name" value="PYP-like sensor domain (PAS domain)"/>
    <property type="match status" value="1"/>
</dbReference>
<dbReference type="Pfam" id="PF00672">
    <property type="entry name" value="HAMP"/>
    <property type="match status" value="1"/>
</dbReference>
<evidence type="ECO:0008006" key="12">
    <source>
        <dbReference type="Google" id="ProtNLM"/>
    </source>
</evidence>
<evidence type="ECO:0000256" key="3">
    <source>
        <dbReference type="PROSITE-ProRule" id="PRU00284"/>
    </source>
</evidence>
<keyword evidence="11" id="KW-1185">Reference proteome</keyword>